<comment type="caution">
    <text evidence="4">The sequence shown here is derived from an EMBL/GenBank/DDBJ whole genome shotgun (WGS) entry which is preliminary data.</text>
</comment>
<organism evidence="4 5">
    <name type="scientific">Parthenolecanium corni</name>
    <dbReference type="NCBI Taxonomy" id="536013"/>
    <lineage>
        <taxon>Eukaryota</taxon>
        <taxon>Metazoa</taxon>
        <taxon>Ecdysozoa</taxon>
        <taxon>Arthropoda</taxon>
        <taxon>Hexapoda</taxon>
        <taxon>Insecta</taxon>
        <taxon>Pterygota</taxon>
        <taxon>Neoptera</taxon>
        <taxon>Paraneoptera</taxon>
        <taxon>Hemiptera</taxon>
        <taxon>Sternorrhyncha</taxon>
        <taxon>Coccoidea</taxon>
        <taxon>Coccidae</taxon>
        <taxon>Parthenolecanium</taxon>
    </lineage>
</organism>
<dbReference type="InterPro" id="IPR039694">
    <property type="entry name" value="WDR11"/>
</dbReference>
<dbReference type="PANTHER" id="PTHR14593">
    <property type="entry name" value="WD REPEAT-CONTAINING PROTEIN 11"/>
    <property type="match status" value="1"/>
</dbReference>
<feature type="domain" description="WDR11 TPR" evidence="3">
    <location>
        <begin position="920"/>
        <end position="1118"/>
    </location>
</feature>
<dbReference type="InterPro" id="IPR057853">
    <property type="entry name" value="Beta-prop_WDR11_2nd"/>
</dbReference>
<gene>
    <name evidence="4" type="ORF">V9T40_014709</name>
</gene>
<evidence type="ECO:0000259" key="1">
    <source>
        <dbReference type="Pfam" id="PF23751"/>
    </source>
</evidence>
<evidence type="ECO:0000313" key="5">
    <source>
        <dbReference type="Proteomes" id="UP001367676"/>
    </source>
</evidence>
<dbReference type="InterPro" id="IPR015943">
    <property type="entry name" value="WD40/YVTN_repeat-like_dom_sf"/>
</dbReference>
<dbReference type="GO" id="GO:0005737">
    <property type="term" value="C:cytoplasm"/>
    <property type="evidence" value="ECO:0007669"/>
    <property type="project" value="TreeGrafter"/>
</dbReference>
<dbReference type="Proteomes" id="UP001367676">
    <property type="component" value="Unassembled WGS sequence"/>
</dbReference>
<keyword evidence="5" id="KW-1185">Reference proteome</keyword>
<accession>A0AAN9T2L2</accession>
<dbReference type="InterPro" id="IPR036322">
    <property type="entry name" value="WD40_repeat_dom_sf"/>
</dbReference>
<dbReference type="Pfam" id="PF23752">
    <property type="entry name" value="Beta-prop_WDR11_2nd"/>
    <property type="match status" value="2"/>
</dbReference>
<protein>
    <recommendedName>
        <fullName evidence="6">WD repeat-containing protein 11</fullName>
    </recommendedName>
</protein>
<sequence>MEEKTNPDELENPLRNSVVPRMLTSQCHTANRGAVDWGWHGLMAFASQSTVVVVDTKNIQVVQCLSRSKHPIKKILWSPLREENNDLNLSLVAADINGCLTYWNVNDGKLISSAQEGNKSVVAMEWVPRTNKDDHLYLAALHSPYSLVIWNMDKGWKEWKKSFTDVLSSFNFDPFDGSKLAFLCPDCILFVDEFSVGKIPSTNGRKFYISSPRISEDTIRTRDRLKKLMRGLVVGENKPKPEDSMTISECLQLTYHRSLRNHVLLLYPRDILLIDLHINMTVGVISIDKSSSPLLQIVSCKQRDVLYCLHESGSVSVRVRRRSNSTFLMASPFETPLDPNMKLDALTPSASEKFLWYDYRCQSEPIRLVKGVKMLGIASCPVTEKEVGLVVSTGKVILLEVEKSNQYQSDEVKSSNARLLGDVFPPSTSDTVTCPVNVKLTAHKMLNNFTWPVTVAKKCPHESVRSVDGIISEHVNYLAIGTNAGHIIFYNVLTGSICKEFYVHNNPVRGIEWCGASSVISWAYMDASNNKVRNEIFITSVVTGQFHPIRVDANLESPIEYIRVSPLRQYFVIVKKDGKLELWNLKKLSFIRSMPDKFPVVKVLEWSPNSAKSRRKSEDKDLAYDSSVREHLVFCDSECMLYHFAVYNNSLVDGIKIPPENLIAPITSLAFKSNKIVEADTEGKLNIWDLKEKVSRDVNTNRTSISKIRFAPGKGNLKLLILFVDGGVDLYDLRQIPSNRTAQLKYPRDVKVLDIDWASENAPILVSEDGCIFITDIHFQKFYSSLLEYPLETPIKCPALIPCHLISVVHAWFSMQETESSRNTLFLSQIFNRDVKQQIDSLPVNELNDCNISVVERCLLMSSFLGMVEDIRFWTVILYYLQAATLNSGSEPEMEEVSGNKFTNKYFALQPLDTSFGYFCDQYTFQKMQLEQVELHEWKRGDYQHTQRVIERLILLGETDRAVQLLLETDFGNSNYHTDAIKACLLAAIQIDTGSAQSTIKLVATNFIANGRIWEGVQLLCLIGKGADACRYLVSYGLWEDALWLAKATLPFEETLDIIKKCAIHFKNQGDWMTGSLLYASLFLWESAIELLLQNNQYEKAALLLSSCRHFNISIQNDILSSGNFIPANLETFASNLGVHFADYILNFCSMR</sequence>
<evidence type="ECO:0000313" key="4">
    <source>
        <dbReference type="EMBL" id="KAK7571105.1"/>
    </source>
</evidence>
<evidence type="ECO:0008006" key="6">
    <source>
        <dbReference type="Google" id="ProtNLM"/>
    </source>
</evidence>
<dbReference type="SUPFAM" id="SSF50978">
    <property type="entry name" value="WD40 repeat-like"/>
    <property type="match status" value="2"/>
</dbReference>
<reference evidence="4 5" key="1">
    <citation type="submission" date="2024-03" db="EMBL/GenBank/DDBJ databases">
        <title>Adaptation during the transition from Ophiocordyceps entomopathogen to insect associate is accompanied by gene loss and intensified selection.</title>
        <authorList>
            <person name="Ward C.M."/>
            <person name="Onetto C.A."/>
            <person name="Borneman A.R."/>
        </authorList>
    </citation>
    <scope>NUCLEOTIDE SEQUENCE [LARGE SCALE GENOMIC DNA]</scope>
    <source>
        <strain evidence="4">AWRI1</strain>
        <tissue evidence="4">Single Adult Female</tissue>
    </source>
</reference>
<dbReference type="InterPro" id="IPR057854">
    <property type="entry name" value="TPR_WDR11"/>
</dbReference>
<dbReference type="EMBL" id="JBBCAQ010000041">
    <property type="protein sequence ID" value="KAK7571105.1"/>
    <property type="molecule type" value="Genomic_DNA"/>
</dbReference>
<feature type="domain" description="WDR11 second beta-propeller" evidence="2">
    <location>
        <begin position="474"/>
        <end position="616"/>
    </location>
</feature>
<dbReference type="Pfam" id="PF23751">
    <property type="entry name" value="Beta-prop_WDR11_1st"/>
    <property type="match status" value="1"/>
</dbReference>
<evidence type="ECO:0000259" key="3">
    <source>
        <dbReference type="Pfam" id="PF23753"/>
    </source>
</evidence>
<dbReference type="PANTHER" id="PTHR14593:SF5">
    <property type="entry name" value="WD REPEAT-CONTAINING PROTEIN 11"/>
    <property type="match status" value="1"/>
</dbReference>
<dbReference type="AlphaFoldDB" id="A0AAN9T2L2"/>
<name>A0AAN9T2L2_9HEMI</name>
<dbReference type="InterPro" id="IPR057852">
    <property type="entry name" value="Beta-prop_WDR11_1st"/>
</dbReference>
<dbReference type="Pfam" id="PF23753">
    <property type="entry name" value="TPR_WDR11"/>
    <property type="match status" value="1"/>
</dbReference>
<feature type="domain" description="WDR11 first beta-propeller" evidence="1">
    <location>
        <begin position="30"/>
        <end position="330"/>
    </location>
</feature>
<proteinExistence type="predicted"/>
<feature type="domain" description="WDR11 second beta-propeller" evidence="2">
    <location>
        <begin position="666"/>
        <end position="759"/>
    </location>
</feature>
<evidence type="ECO:0000259" key="2">
    <source>
        <dbReference type="Pfam" id="PF23752"/>
    </source>
</evidence>
<dbReference type="Gene3D" id="2.130.10.10">
    <property type="entry name" value="YVTN repeat-like/Quinoprotein amine dehydrogenase"/>
    <property type="match status" value="3"/>
</dbReference>